<feature type="domain" description="Organic solvent tolerance-like N-terminal" evidence="4">
    <location>
        <begin position="34"/>
        <end position="166"/>
    </location>
</feature>
<dbReference type="PANTHER" id="PTHR30189:SF1">
    <property type="entry name" value="LPS-ASSEMBLY PROTEIN LPTD"/>
    <property type="match status" value="1"/>
</dbReference>
<dbReference type="EMBL" id="JAHWDF010000004">
    <property type="protein sequence ID" value="MBW2961234.1"/>
    <property type="molecule type" value="Genomic_DNA"/>
</dbReference>
<protein>
    <submittedName>
        <fullName evidence="5">LPS export ABC transporter periplasmic protein LptC</fullName>
    </submittedName>
</protein>
<evidence type="ECO:0000313" key="6">
    <source>
        <dbReference type="Proteomes" id="UP000719267"/>
    </source>
</evidence>
<dbReference type="Pfam" id="PF03968">
    <property type="entry name" value="LptD_N"/>
    <property type="match status" value="1"/>
</dbReference>
<evidence type="ECO:0000256" key="2">
    <source>
        <dbReference type="SAM" id="MobiDB-lite"/>
    </source>
</evidence>
<dbReference type="RefSeq" id="WP_219039514.1">
    <property type="nucleotide sequence ID" value="NZ_JAHWDF010000004.1"/>
</dbReference>
<evidence type="ECO:0000256" key="1">
    <source>
        <dbReference type="ARBA" id="ARBA00023237"/>
    </source>
</evidence>
<name>A0ABS6W0F1_9FLAO</name>
<organism evidence="5 6">
    <name type="scientific">Mesonia aestuariivivens</name>
    <dbReference type="NCBI Taxonomy" id="2796128"/>
    <lineage>
        <taxon>Bacteria</taxon>
        <taxon>Pseudomonadati</taxon>
        <taxon>Bacteroidota</taxon>
        <taxon>Flavobacteriia</taxon>
        <taxon>Flavobacteriales</taxon>
        <taxon>Flavobacteriaceae</taxon>
        <taxon>Mesonia</taxon>
    </lineage>
</organism>
<accession>A0ABS6W0F1</accession>
<proteinExistence type="predicted"/>
<keyword evidence="1" id="KW-0472">Membrane</keyword>
<feature type="compositionally biased region" description="Basic and acidic residues" evidence="2">
    <location>
        <begin position="527"/>
        <end position="564"/>
    </location>
</feature>
<dbReference type="InterPro" id="IPR005653">
    <property type="entry name" value="OstA-like_N"/>
</dbReference>
<feature type="region of interest" description="Disordered" evidence="2">
    <location>
        <begin position="505"/>
        <end position="564"/>
    </location>
</feature>
<dbReference type="InterPro" id="IPR050218">
    <property type="entry name" value="LptD"/>
</dbReference>
<evidence type="ECO:0000259" key="4">
    <source>
        <dbReference type="Pfam" id="PF13100"/>
    </source>
</evidence>
<dbReference type="Pfam" id="PF13100">
    <property type="entry name" value="OstA_2"/>
    <property type="match status" value="1"/>
</dbReference>
<reference evidence="5 6" key="1">
    <citation type="submission" date="2021-07" db="EMBL/GenBank/DDBJ databases">
        <title>Mesonia aestuariivivens sp. nov., isolated from a tidal flat.</title>
        <authorList>
            <person name="Kim Y.-O."/>
            <person name="Yoon J.-H."/>
        </authorList>
    </citation>
    <scope>NUCLEOTIDE SEQUENCE [LARGE SCALE GENOMIC DNA]</scope>
    <source>
        <strain evidence="5 6">JHPTF-M18</strain>
    </source>
</reference>
<dbReference type="Proteomes" id="UP000719267">
    <property type="component" value="Unassembled WGS sequence"/>
</dbReference>
<gene>
    <name evidence="5" type="primary">lptC</name>
    <name evidence="5" type="ORF">KW502_05415</name>
</gene>
<dbReference type="PANTHER" id="PTHR30189">
    <property type="entry name" value="LPS-ASSEMBLY PROTEIN"/>
    <property type="match status" value="1"/>
</dbReference>
<sequence>MLAQTPSPKKIDYTSDRSYKDEEKYPGAFILSKIEKQVYFNHEGIEVWCDQAIFYQEEDFFKAYGNVKMKQGDTINMTSNYAEYNGNTKFAFASTDVKLKTPSTTLTTDSLFFNRKKQQAFYRSGGKVEDTSSTITSIVGRYFMKQKKYSFVNDVVVTNPDYIINSQQIDYYSETRNAYLYGPSTITNENSKIYCERGYYDMENDKGYFVQNSQVFYENRKLEGDSIFFNKKKNFASATNNIKVTDTANQSVIKGHYAEIFKEKDSLFITKRAIASMKQETDSIHIHSDTLMITGKPENRIIRGFYHTKMYKSDMNGKCDSIHINEKKGLTQMIGKPVVWSGSNQMTGDSIHLINNRKTEKMDSLKVFYNAFMIQKDSIEGYNQVKGKEMYGLFRDDNQLSEVNFIKNTETIFYSRDEKQNLIGISKAISSSIKILFEDQTVSSIYYNTNPENILYQENDFPKNARKLRGFNWRGDEQIKSKEDLFSDDEPLNLPKIKGISLPEEEEHFFEERDKDDDELLNQNSRLKPETLQHRETDTTTKDSISKHKELINIPLKEKQKEKK</sequence>
<feature type="compositionally biased region" description="Acidic residues" evidence="2">
    <location>
        <begin position="505"/>
        <end position="520"/>
    </location>
</feature>
<feature type="domain" description="Organic solvent tolerance-like N-terminal" evidence="3">
    <location>
        <begin position="282"/>
        <end position="353"/>
    </location>
</feature>
<evidence type="ECO:0000313" key="5">
    <source>
        <dbReference type="EMBL" id="MBW2961234.1"/>
    </source>
</evidence>
<comment type="caution">
    <text evidence="5">The sequence shown here is derived from an EMBL/GenBank/DDBJ whole genome shotgun (WGS) entry which is preliminary data.</text>
</comment>
<evidence type="ECO:0000259" key="3">
    <source>
        <dbReference type="Pfam" id="PF03968"/>
    </source>
</evidence>
<keyword evidence="6" id="KW-1185">Reference proteome</keyword>
<keyword evidence="1" id="KW-0998">Cell outer membrane</keyword>